<evidence type="ECO:0000259" key="2">
    <source>
        <dbReference type="Pfam" id="PF13472"/>
    </source>
</evidence>
<dbReference type="SUPFAM" id="SSF52266">
    <property type="entry name" value="SGNH hydrolase"/>
    <property type="match status" value="1"/>
</dbReference>
<sequence length="450" mass="47567">MNTDPRNTDPRNTDPRNTDPRNTDPRTADPQNSGHSGPRTTDPRTADLRWITTPITAGLLRGALDLEHTGHGILPHRLPPRARAQCADPQLAMVESQPSGVRLVFRTRATAVELDTLPTKRLYVGGPVRPDGVYDLLVDGTLAGQGSVSGGQVQAVDMSAGTTELRPGPVGTLRFTGLPAREKTVEIWLPHNETTELVALRTDAPLTAVPDHGRKVWLHHGSSISHGSDAASPTAIWPALAATIAGVELVNLGLGGSALLDPFTARAVRDTPADLISLKLGINVVNADLMRLRAFGPAVHGFLDTVREGHPTTPLLVVSPILCPMHEDTPGPTAMDLSAFGVGRVVFTAAGDPAERATGKLTLNVIRDELSRIVAQRAADDPNLHYLDGRALYGEADSAELPLPDGLHPDAATHRRIGERFAGLAFAEDGAFAGSGAFGADGVFTEDGGR</sequence>
<dbReference type="Pfam" id="PF13472">
    <property type="entry name" value="Lipase_GDSL_2"/>
    <property type="match status" value="1"/>
</dbReference>
<feature type="compositionally biased region" description="Polar residues" evidence="1">
    <location>
        <begin position="29"/>
        <end position="39"/>
    </location>
</feature>
<feature type="domain" description="SsfX3-like N-terminal" evidence="3">
    <location>
        <begin position="61"/>
        <end position="192"/>
    </location>
</feature>
<comment type="caution">
    <text evidence="4">The sequence shown here is derived from an EMBL/GenBank/DDBJ whole genome shotgun (WGS) entry which is preliminary data.</text>
</comment>
<dbReference type="RefSeq" id="WP_189263565.1">
    <property type="nucleotide sequence ID" value="NZ_BMML01000007.1"/>
</dbReference>
<dbReference type="Proteomes" id="UP000653411">
    <property type="component" value="Unassembled WGS sequence"/>
</dbReference>
<dbReference type="Pfam" id="PF21181">
    <property type="entry name" value="SsfX3_N"/>
    <property type="match status" value="1"/>
</dbReference>
<dbReference type="EMBL" id="BMML01000007">
    <property type="protein sequence ID" value="GGN08987.1"/>
    <property type="molecule type" value="Genomic_DNA"/>
</dbReference>
<feature type="compositionally biased region" description="Basic and acidic residues" evidence="1">
    <location>
        <begin position="1"/>
        <end position="27"/>
    </location>
</feature>
<feature type="region of interest" description="Disordered" evidence="1">
    <location>
        <begin position="1"/>
        <end position="48"/>
    </location>
</feature>
<dbReference type="Gene3D" id="2.60.120.260">
    <property type="entry name" value="Galactose-binding domain-like"/>
    <property type="match status" value="1"/>
</dbReference>
<keyword evidence="5" id="KW-1185">Reference proteome</keyword>
<gene>
    <name evidence="4" type="ORF">GCM10011578_034070</name>
</gene>
<name>A0A917XCM6_9ACTN</name>
<dbReference type="InterPro" id="IPR013830">
    <property type="entry name" value="SGNH_hydro"/>
</dbReference>
<evidence type="ECO:0000259" key="3">
    <source>
        <dbReference type="Pfam" id="PF21181"/>
    </source>
</evidence>
<dbReference type="AlphaFoldDB" id="A0A917XCM6"/>
<organism evidence="4 5">
    <name type="scientific">Streptomyces fuscichromogenes</name>
    <dbReference type="NCBI Taxonomy" id="1324013"/>
    <lineage>
        <taxon>Bacteria</taxon>
        <taxon>Bacillati</taxon>
        <taxon>Actinomycetota</taxon>
        <taxon>Actinomycetes</taxon>
        <taxon>Kitasatosporales</taxon>
        <taxon>Streptomycetaceae</taxon>
        <taxon>Streptomyces</taxon>
    </lineage>
</organism>
<dbReference type="InterPro" id="IPR048977">
    <property type="entry name" value="SsfX3-like_N"/>
</dbReference>
<feature type="domain" description="SGNH hydrolase-type esterase" evidence="2">
    <location>
        <begin position="221"/>
        <end position="416"/>
    </location>
</feature>
<evidence type="ECO:0000313" key="4">
    <source>
        <dbReference type="EMBL" id="GGN08987.1"/>
    </source>
</evidence>
<evidence type="ECO:0000313" key="5">
    <source>
        <dbReference type="Proteomes" id="UP000653411"/>
    </source>
</evidence>
<proteinExistence type="predicted"/>
<protein>
    <submittedName>
        <fullName evidence="4">Lipase</fullName>
    </submittedName>
</protein>
<dbReference type="InterPro" id="IPR036514">
    <property type="entry name" value="SGNH_hydro_sf"/>
</dbReference>
<accession>A0A917XCM6</accession>
<evidence type="ECO:0000256" key="1">
    <source>
        <dbReference type="SAM" id="MobiDB-lite"/>
    </source>
</evidence>
<dbReference type="Gene3D" id="3.40.50.1110">
    <property type="entry name" value="SGNH hydrolase"/>
    <property type="match status" value="1"/>
</dbReference>
<reference evidence="4" key="2">
    <citation type="submission" date="2020-09" db="EMBL/GenBank/DDBJ databases">
        <authorList>
            <person name="Sun Q."/>
            <person name="Zhou Y."/>
        </authorList>
    </citation>
    <scope>NUCLEOTIDE SEQUENCE</scope>
    <source>
        <strain evidence="4">CGMCC 4.7110</strain>
    </source>
</reference>
<reference evidence="4" key="1">
    <citation type="journal article" date="2014" name="Int. J. Syst. Evol. Microbiol.">
        <title>Complete genome sequence of Corynebacterium casei LMG S-19264T (=DSM 44701T), isolated from a smear-ripened cheese.</title>
        <authorList>
            <consortium name="US DOE Joint Genome Institute (JGI-PGF)"/>
            <person name="Walter F."/>
            <person name="Albersmeier A."/>
            <person name="Kalinowski J."/>
            <person name="Ruckert C."/>
        </authorList>
    </citation>
    <scope>NUCLEOTIDE SEQUENCE</scope>
    <source>
        <strain evidence="4">CGMCC 4.7110</strain>
    </source>
</reference>